<feature type="domain" description="Peptidase M20 dimerisation" evidence="3">
    <location>
        <begin position="213"/>
        <end position="313"/>
    </location>
</feature>
<dbReference type="PANTHER" id="PTHR32494:SF5">
    <property type="entry name" value="ALLANTOATE AMIDOHYDROLASE"/>
    <property type="match status" value="1"/>
</dbReference>
<protein>
    <submittedName>
        <fullName evidence="4">Zn-dependent hydrolase</fullName>
    </submittedName>
</protein>
<name>A0ABV4WK11_9CYAN</name>
<dbReference type="Pfam" id="PF01546">
    <property type="entry name" value="Peptidase_M20"/>
    <property type="match status" value="1"/>
</dbReference>
<dbReference type="Pfam" id="PF07687">
    <property type="entry name" value="M20_dimer"/>
    <property type="match status" value="1"/>
</dbReference>
<evidence type="ECO:0000313" key="4">
    <source>
        <dbReference type="EMBL" id="MFB2835430.1"/>
    </source>
</evidence>
<dbReference type="InterPro" id="IPR036264">
    <property type="entry name" value="Bact_exopeptidase_dim_dom"/>
</dbReference>
<evidence type="ECO:0000259" key="3">
    <source>
        <dbReference type="Pfam" id="PF07687"/>
    </source>
</evidence>
<dbReference type="NCBIfam" id="TIGR01879">
    <property type="entry name" value="hydantase"/>
    <property type="match status" value="1"/>
</dbReference>
<comment type="caution">
    <text evidence="4">The sequence shown here is derived from an EMBL/GenBank/DDBJ whole genome shotgun (WGS) entry which is preliminary data.</text>
</comment>
<dbReference type="PIRSF" id="PIRSF001235">
    <property type="entry name" value="Amidase_carbamoylase"/>
    <property type="match status" value="1"/>
</dbReference>
<dbReference type="EMBL" id="JBHFNT010000109">
    <property type="protein sequence ID" value="MFB2835430.1"/>
    <property type="molecule type" value="Genomic_DNA"/>
</dbReference>
<evidence type="ECO:0000313" key="5">
    <source>
        <dbReference type="Proteomes" id="UP001576780"/>
    </source>
</evidence>
<proteinExistence type="inferred from homology"/>
<keyword evidence="2 4" id="KW-0378">Hydrolase</keyword>
<dbReference type="RefSeq" id="WP_413277843.1">
    <property type="nucleotide sequence ID" value="NZ_JBHFNT010000109.1"/>
</dbReference>
<dbReference type="InterPro" id="IPR002933">
    <property type="entry name" value="Peptidase_M20"/>
</dbReference>
<organism evidence="4 5">
    <name type="scientific">Floridaenema evergladense BLCC-F167</name>
    <dbReference type="NCBI Taxonomy" id="3153639"/>
    <lineage>
        <taxon>Bacteria</taxon>
        <taxon>Bacillati</taxon>
        <taxon>Cyanobacteriota</taxon>
        <taxon>Cyanophyceae</taxon>
        <taxon>Oscillatoriophycideae</taxon>
        <taxon>Aerosakkonematales</taxon>
        <taxon>Aerosakkonemataceae</taxon>
        <taxon>Floridanema</taxon>
        <taxon>Floridanema evergladense</taxon>
    </lineage>
</organism>
<dbReference type="InterPro" id="IPR010158">
    <property type="entry name" value="Amidase_Cbmase"/>
</dbReference>
<dbReference type="InterPro" id="IPR011650">
    <property type="entry name" value="Peptidase_M20_dimer"/>
</dbReference>
<dbReference type="Gene3D" id="3.40.630.10">
    <property type="entry name" value="Zn peptidases"/>
    <property type="match status" value="1"/>
</dbReference>
<dbReference type="SUPFAM" id="SSF55031">
    <property type="entry name" value="Bacterial exopeptidase dimerisation domain"/>
    <property type="match status" value="1"/>
</dbReference>
<dbReference type="CDD" id="cd03884">
    <property type="entry name" value="M20_bAS"/>
    <property type="match status" value="1"/>
</dbReference>
<dbReference type="GO" id="GO:0016787">
    <property type="term" value="F:hydrolase activity"/>
    <property type="evidence" value="ECO:0007669"/>
    <property type="project" value="UniProtKB-KW"/>
</dbReference>
<dbReference type="SUPFAM" id="SSF53187">
    <property type="entry name" value="Zn-dependent exopeptidases"/>
    <property type="match status" value="1"/>
</dbReference>
<sequence>MMIASKLSVNSDRLKESIEKLAEIGQVADGGVTRIAFSQEDIAARNLVQNWMREAGMNVRIDAAGNIIGCYEGKQPKIAALATGSHIDTVPNGGHYDGNLGVLAGIEIVRTFNENNIRLEHPFEVIVFTDEESTMIGSKAMAGTVKNDAELYRLSDGTSIAESLAKIGGNWAQIGSAKRDRSQIAAYIELHVEQGGILDNLNKQIGVVEGVVGAYRAIITVIGKANHAGTTPMEMRQDALVAGSQIVLAVNDLGKKMPGKQVATVGKFNVFPNATNIVPGQVEMSIDVRDLSAENVKKLLAKLEHQLTEIAANTQTKITLKPYLWVDPTLAANEIVKAIANTCDQLGLSHYSLPSRAGHDAQEIGRFTDMGMIFVPSIEGISHSPKEHTTPEQCTQGTNVLLQTFLQLDRIYSTQILHHSQHPPANQFAG</sequence>
<accession>A0ABV4WK11</accession>
<keyword evidence="5" id="KW-1185">Reference proteome</keyword>
<gene>
    <name evidence="4" type="ORF">ACE1CA_12935</name>
</gene>
<dbReference type="Gene3D" id="3.30.70.360">
    <property type="match status" value="1"/>
</dbReference>
<reference evidence="4 5" key="1">
    <citation type="submission" date="2024-09" db="EMBL/GenBank/DDBJ databases">
        <title>Floridaenema gen nov. (Aerosakkonemataceae, Aerosakkonematales ord. nov., Cyanobacteria) from benthic tropical and subtropical fresh waters, with the description of four new species.</title>
        <authorList>
            <person name="Moretto J.A."/>
            <person name="Berthold D.E."/>
            <person name="Lefler F.W."/>
            <person name="Huang I.-S."/>
            <person name="Laughinghouse H. IV."/>
        </authorList>
    </citation>
    <scope>NUCLEOTIDE SEQUENCE [LARGE SCALE GENOMIC DNA]</scope>
    <source>
        <strain evidence="4 5">BLCC-F167</strain>
    </source>
</reference>
<evidence type="ECO:0000256" key="2">
    <source>
        <dbReference type="ARBA" id="ARBA00022801"/>
    </source>
</evidence>
<evidence type="ECO:0000256" key="1">
    <source>
        <dbReference type="ARBA" id="ARBA00006153"/>
    </source>
</evidence>
<dbReference type="NCBIfam" id="NF006771">
    <property type="entry name" value="PRK09290.1-5"/>
    <property type="match status" value="1"/>
</dbReference>
<dbReference type="PANTHER" id="PTHR32494">
    <property type="entry name" value="ALLANTOATE DEIMINASE-RELATED"/>
    <property type="match status" value="1"/>
</dbReference>
<comment type="similarity">
    <text evidence="1">Belongs to the peptidase M20 family.</text>
</comment>
<dbReference type="Proteomes" id="UP001576780">
    <property type="component" value="Unassembled WGS sequence"/>
</dbReference>